<protein>
    <submittedName>
        <fullName evidence="1">Type IV conjugative transfer system protein TraL</fullName>
    </submittedName>
</protein>
<evidence type="ECO:0000313" key="2">
    <source>
        <dbReference type="Proteomes" id="UP000308889"/>
    </source>
</evidence>
<keyword evidence="2" id="KW-1185">Reference proteome</keyword>
<sequence>MDAGLTRKSPVSYISYHWTDSRLSARIAHRQRHLRRCRTRSCHDAVDSQFHFYGDDLMSAPEGYAVPRSLEIKPRFLFWSAEHVIITCSLIIIGGIIDHLILGTLAGILTASWWSRISAKQSSGFALHLGYWYVDGLKLERTPPSAMRRFVG</sequence>
<reference evidence="2" key="1">
    <citation type="submission" date="2019-06" db="EMBL/GenBank/DDBJ databases">
        <authorList>
            <person name="Oh B.S."/>
        </authorList>
    </citation>
    <scope>NUCLEOTIDE SEQUENCE [LARGE SCALE GENOMIC DNA]</scope>
    <source>
        <strain evidence="2">KGMB03119</strain>
    </source>
</reference>
<proteinExistence type="predicted"/>
<evidence type="ECO:0000313" key="1">
    <source>
        <dbReference type="EMBL" id="QDA53614.1"/>
    </source>
</evidence>
<dbReference type="Proteomes" id="UP000308889">
    <property type="component" value="Chromosome"/>
</dbReference>
<dbReference type="EMBL" id="CP040882">
    <property type="protein sequence ID" value="QDA53614.1"/>
    <property type="molecule type" value="Genomic_DNA"/>
</dbReference>
<name>A0ABX5VF61_9BURK</name>
<dbReference type="InterPro" id="IPR009838">
    <property type="entry name" value="T4SS_TraL"/>
</dbReference>
<accession>A0ABX5VF61</accession>
<organism evidence="1 2">
    <name type="scientific">Sutterella faecalis</name>
    <dbReference type="NCBI Taxonomy" id="2584944"/>
    <lineage>
        <taxon>Bacteria</taxon>
        <taxon>Pseudomonadati</taxon>
        <taxon>Pseudomonadota</taxon>
        <taxon>Betaproteobacteria</taxon>
        <taxon>Burkholderiales</taxon>
        <taxon>Sutterellaceae</taxon>
        <taxon>Sutterella</taxon>
    </lineage>
</organism>
<dbReference type="NCBIfam" id="TIGR02762">
    <property type="entry name" value="TraL_TIGR"/>
    <property type="match status" value="1"/>
</dbReference>
<gene>
    <name evidence="1" type="primary">traL</name>
    <name evidence="1" type="ORF">FG381_00930</name>
</gene>
<dbReference type="Pfam" id="PF07178">
    <property type="entry name" value="TraL"/>
    <property type="match status" value="1"/>
</dbReference>